<dbReference type="GeneID" id="108864464"/>
<evidence type="ECO:0000256" key="1">
    <source>
        <dbReference type="SAM" id="Phobius"/>
    </source>
</evidence>
<accession>A0AAJ7L6X9</accession>
<feature type="transmembrane region" description="Helical" evidence="1">
    <location>
        <begin position="80"/>
        <end position="104"/>
    </location>
</feature>
<keyword evidence="1" id="KW-0812">Transmembrane</keyword>
<dbReference type="KEGG" id="goe:108864464"/>
<proteinExistence type="predicted"/>
<keyword evidence="1" id="KW-1133">Transmembrane helix</keyword>
<evidence type="ECO:0000313" key="2">
    <source>
        <dbReference type="Proteomes" id="UP000694867"/>
    </source>
</evidence>
<sequence length="192" mass="20909">MTSETGATSPVGTLPTVMPPSRKRFTISVNLHRVRQSCTLQNAVLCIGILSIGLYVFEAVLFSTFVIYDAANPTGSPQDSWALSVSVMQVVQGVIGAVLSVCLLHGTIKEEGRFVFAWLLCTGLGVAFLFKSCVIETLAITAQGAEGKIDALTKIAVKCLILFIEMFFFIVVHAYYVRLRQEQDPPPYDTIA</sequence>
<dbReference type="AlphaFoldDB" id="A0AAJ7L6X9"/>
<evidence type="ECO:0000313" key="3">
    <source>
        <dbReference type="RefSeq" id="XP_018495689.1"/>
    </source>
</evidence>
<keyword evidence="2" id="KW-1185">Reference proteome</keyword>
<organism evidence="2 3">
    <name type="scientific">Galendromus occidentalis</name>
    <name type="common">western predatory mite</name>
    <dbReference type="NCBI Taxonomy" id="34638"/>
    <lineage>
        <taxon>Eukaryota</taxon>
        <taxon>Metazoa</taxon>
        <taxon>Ecdysozoa</taxon>
        <taxon>Arthropoda</taxon>
        <taxon>Chelicerata</taxon>
        <taxon>Arachnida</taxon>
        <taxon>Acari</taxon>
        <taxon>Parasitiformes</taxon>
        <taxon>Mesostigmata</taxon>
        <taxon>Gamasina</taxon>
        <taxon>Phytoseioidea</taxon>
        <taxon>Phytoseiidae</taxon>
        <taxon>Typhlodrominae</taxon>
        <taxon>Galendromus</taxon>
    </lineage>
</organism>
<dbReference type="RefSeq" id="XP_018495689.1">
    <property type="nucleotide sequence ID" value="XM_018640173.1"/>
</dbReference>
<dbReference type="Proteomes" id="UP000694867">
    <property type="component" value="Unplaced"/>
</dbReference>
<dbReference type="InterPro" id="IPR031720">
    <property type="entry name" value="DUF4728"/>
</dbReference>
<name>A0AAJ7L6X9_9ACAR</name>
<feature type="transmembrane region" description="Helical" evidence="1">
    <location>
        <begin position="116"/>
        <end position="143"/>
    </location>
</feature>
<protein>
    <submittedName>
        <fullName evidence="3">Uncharacterized protein LOC108864464</fullName>
    </submittedName>
</protein>
<reference evidence="3" key="1">
    <citation type="submission" date="2025-08" db="UniProtKB">
        <authorList>
            <consortium name="RefSeq"/>
        </authorList>
    </citation>
    <scope>IDENTIFICATION</scope>
</reference>
<gene>
    <name evidence="3" type="primary">LOC108864464</name>
</gene>
<keyword evidence="1" id="KW-0472">Membrane</keyword>
<feature type="transmembrane region" description="Helical" evidence="1">
    <location>
        <begin position="43"/>
        <end position="68"/>
    </location>
</feature>
<dbReference type="Pfam" id="PF15860">
    <property type="entry name" value="DUF4728"/>
    <property type="match status" value="1"/>
</dbReference>
<feature type="transmembrane region" description="Helical" evidence="1">
    <location>
        <begin position="155"/>
        <end position="177"/>
    </location>
</feature>